<dbReference type="GO" id="GO:0016836">
    <property type="term" value="F:hydro-lyase activity"/>
    <property type="evidence" value="ECO:0007669"/>
    <property type="project" value="InterPro"/>
</dbReference>
<accession>A0A944DCG8</accession>
<dbReference type="SUPFAM" id="SSF53850">
    <property type="entry name" value="Periplasmic binding protein-like II"/>
    <property type="match status" value="1"/>
</dbReference>
<evidence type="ECO:0000256" key="3">
    <source>
        <dbReference type="ARBA" id="ARBA00022729"/>
    </source>
</evidence>
<sequence>MKSSLLPLTAAAVLGTTLFAPLAHADTAMAVASRLDTVVANKKLTVCTTGDYKPNTYLNPETNAFEGIDIDLAKHLGKSLGAEVSFVKTSWPTLMKDYAAGMCDIAVGGISVTLDRARQAFYSAPLARSGKTPITRCENVAKFQTLEQIDQPDVTAIVNPGGTNERFARASLKQAKIEVYNDNVTIFDQILQGKADLMMTDAEETLLQQKLRPGLCAVHPEAPFTFSEKAFLLPRGDEVFKHYVDQWAHLSREDGSLQKIVKTWLP</sequence>
<dbReference type="Proteomes" id="UP000694660">
    <property type="component" value="Unassembled WGS sequence"/>
</dbReference>
<evidence type="ECO:0000256" key="1">
    <source>
        <dbReference type="ARBA" id="ARBA00004196"/>
    </source>
</evidence>
<dbReference type="SMART" id="SM00062">
    <property type="entry name" value="PBPb"/>
    <property type="match status" value="1"/>
</dbReference>
<dbReference type="Pfam" id="PF00497">
    <property type="entry name" value="SBP_bac_3"/>
    <property type="match status" value="1"/>
</dbReference>
<dbReference type="InterPro" id="IPR037298">
    <property type="entry name" value="PheC_PBP2"/>
</dbReference>
<evidence type="ECO:0000259" key="6">
    <source>
        <dbReference type="SMART" id="SM00062"/>
    </source>
</evidence>
<evidence type="ECO:0000313" key="8">
    <source>
        <dbReference type="Proteomes" id="UP000694660"/>
    </source>
</evidence>
<dbReference type="PANTHER" id="PTHR35936">
    <property type="entry name" value="MEMBRANE-BOUND LYTIC MUREIN TRANSGLYCOSYLASE F"/>
    <property type="match status" value="1"/>
</dbReference>
<feature type="chain" id="PRO_5038016987" evidence="5">
    <location>
        <begin position="26"/>
        <end position="266"/>
    </location>
</feature>
<evidence type="ECO:0000313" key="7">
    <source>
        <dbReference type="EMBL" id="MBT0962511.1"/>
    </source>
</evidence>
<dbReference type="CDD" id="cd01069">
    <property type="entry name" value="PBP2_PheC"/>
    <property type="match status" value="1"/>
</dbReference>
<keyword evidence="8" id="KW-1185">Reference proteome</keyword>
<evidence type="ECO:0000256" key="2">
    <source>
        <dbReference type="ARBA" id="ARBA00010333"/>
    </source>
</evidence>
<comment type="caution">
    <text evidence="7">The sequence shown here is derived from an EMBL/GenBank/DDBJ whole genome shotgun (WGS) entry which is preliminary data.</text>
</comment>
<dbReference type="InterPro" id="IPR001638">
    <property type="entry name" value="Solute-binding_3/MltF_N"/>
</dbReference>
<dbReference type="InterPro" id="IPR018313">
    <property type="entry name" value="SBP_3_CS"/>
</dbReference>
<organism evidence="7 8">
    <name type="scientific">Denitromonas iodatirespirans</name>
    <dbReference type="NCBI Taxonomy" id="2795389"/>
    <lineage>
        <taxon>Bacteria</taxon>
        <taxon>Pseudomonadati</taxon>
        <taxon>Pseudomonadota</taxon>
        <taxon>Betaproteobacteria</taxon>
        <taxon>Rhodocyclales</taxon>
        <taxon>Zoogloeaceae</taxon>
        <taxon>Denitromonas</taxon>
    </lineage>
</organism>
<proteinExistence type="inferred from homology"/>
<dbReference type="GO" id="GO:0030313">
    <property type="term" value="C:cell envelope"/>
    <property type="evidence" value="ECO:0007669"/>
    <property type="project" value="UniProtKB-SubCell"/>
</dbReference>
<comment type="similarity">
    <text evidence="2 4">Belongs to the bacterial solute-binding protein 3 family.</text>
</comment>
<evidence type="ECO:0000256" key="5">
    <source>
        <dbReference type="SAM" id="SignalP"/>
    </source>
</evidence>
<dbReference type="RefSeq" id="WP_214362483.1">
    <property type="nucleotide sequence ID" value="NZ_JAEKFT010000017.1"/>
</dbReference>
<dbReference type="PANTHER" id="PTHR35936:SF19">
    <property type="entry name" value="AMINO-ACID-BINDING PROTEIN YXEM-RELATED"/>
    <property type="match status" value="1"/>
</dbReference>
<dbReference type="EMBL" id="JAEKFT010000017">
    <property type="protein sequence ID" value="MBT0962511.1"/>
    <property type="molecule type" value="Genomic_DNA"/>
</dbReference>
<dbReference type="AlphaFoldDB" id="A0A944DCG8"/>
<dbReference type="Gene3D" id="3.40.190.10">
    <property type="entry name" value="Periplasmic binding protein-like II"/>
    <property type="match status" value="2"/>
</dbReference>
<evidence type="ECO:0000256" key="4">
    <source>
        <dbReference type="RuleBase" id="RU003744"/>
    </source>
</evidence>
<keyword evidence="3 5" id="KW-0732">Signal</keyword>
<protein>
    <submittedName>
        <fullName evidence="7">Transporter substrate-binding domain-containing protein</fullName>
    </submittedName>
</protein>
<name>A0A944DCG8_DENI1</name>
<comment type="subcellular location">
    <subcellularLocation>
        <location evidence="1">Cell envelope</location>
    </subcellularLocation>
</comment>
<feature type="signal peptide" evidence="5">
    <location>
        <begin position="1"/>
        <end position="25"/>
    </location>
</feature>
<reference evidence="8" key="1">
    <citation type="journal article" date="2022" name="ISME J.">
        <title>Genetic and phylogenetic analysis of dissimilatory iodate-reducing bacteria identifies potential niches across the world's oceans.</title>
        <authorList>
            <person name="Reyes-Umana V."/>
            <person name="Henning Z."/>
            <person name="Lee K."/>
            <person name="Barnum T.P."/>
            <person name="Coates J.D."/>
        </authorList>
    </citation>
    <scope>NUCLEOTIDE SEQUENCE [LARGE SCALE GENOMIC DNA]</scope>
    <source>
        <strain evidence="8">IR12</strain>
    </source>
</reference>
<feature type="domain" description="Solute-binding protein family 3/N-terminal" evidence="6">
    <location>
        <begin position="43"/>
        <end position="266"/>
    </location>
</feature>
<gene>
    <name evidence="7" type="ORF">I8J34_15125</name>
</gene>
<dbReference type="PROSITE" id="PS01039">
    <property type="entry name" value="SBP_BACTERIAL_3"/>
    <property type="match status" value="1"/>
</dbReference>